<dbReference type="InterPro" id="IPR053146">
    <property type="entry name" value="QDO-like"/>
</dbReference>
<dbReference type="InterPro" id="IPR014710">
    <property type="entry name" value="RmlC-like_jellyroll"/>
</dbReference>
<accession>A0ABT2X0L8</accession>
<organism evidence="2 3">
    <name type="scientific">Albidovulum salinarum</name>
    <dbReference type="NCBI Taxonomy" id="2984153"/>
    <lineage>
        <taxon>Bacteria</taxon>
        <taxon>Pseudomonadati</taxon>
        <taxon>Pseudomonadota</taxon>
        <taxon>Alphaproteobacteria</taxon>
        <taxon>Rhodobacterales</taxon>
        <taxon>Paracoccaceae</taxon>
        <taxon>Albidovulum</taxon>
    </lineage>
</organism>
<dbReference type="SUPFAM" id="SSF51182">
    <property type="entry name" value="RmlC-like cupins"/>
    <property type="match status" value="1"/>
</dbReference>
<gene>
    <name evidence="2" type="ORF">OEZ60_05570</name>
</gene>
<evidence type="ECO:0000313" key="3">
    <source>
        <dbReference type="Proteomes" id="UP001209535"/>
    </source>
</evidence>
<dbReference type="RefSeq" id="WP_263334026.1">
    <property type="nucleotide sequence ID" value="NZ_JAOVQO010000004.1"/>
</dbReference>
<comment type="caution">
    <text evidence="2">The sequence shown here is derived from an EMBL/GenBank/DDBJ whole genome shotgun (WGS) entry which is preliminary data.</text>
</comment>
<reference evidence="2 3" key="1">
    <citation type="submission" date="2022-10" db="EMBL/GenBank/DDBJ databases">
        <title>Defluviimonas sp. nov., isolated from ocean surface sediments.</title>
        <authorList>
            <person name="He W."/>
            <person name="Wang L."/>
            <person name="Zhang D.-F."/>
        </authorList>
    </citation>
    <scope>NUCLEOTIDE SEQUENCE [LARGE SCALE GENOMIC DNA]</scope>
    <source>
        <strain evidence="2 3">WL0024</strain>
    </source>
</reference>
<name>A0ABT2X0L8_9RHOB</name>
<protein>
    <submittedName>
        <fullName evidence="2">Cupin domain-containing protein</fullName>
    </submittedName>
</protein>
<evidence type="ECO:0000313" key="2">
    <source>
        <dbReference type="EMBL" id="MCU9847469.1"/>
    </source>
</evidence>
<dbReference type="InterPro" id="IPR011051">
    <property type="entry name" value="RmlC_Cupin_sf"/>
</dbReference>
<proteinExistence type="predicted"/>
<sequence length="159" mass="17279">MNALSTPDSGTELFWFMNNLLAIPVSCEAGADRLSVVEQWAPHGDSPPLHIHHSEDEVFVVLKGRLRIQIDGTDVFLDAGGTVMAPKGKPHSFRVESAEGAHFLAITSGKDFERMIRAASRPADRPGLPDPAVPTEAMKAELTRICADHRIEIVGPPLH</sequence>
<dbReference type="PANTHER" id="PTHR36440">
    <property type="entry name" value="PUTATIVE (AFU_ORTHOLOGUE AFUA_8G07350)-RELATED"/>
    <property type="match status" value="1"/>
</dbReference>
<dbReference type="Proteomes" id="UP001209535">
    <property type="component" value="Unassembled WGS sequence"/>
</dbReference>
<dbReference type="InterPro" id="IPR013096">
    <property type="entry name" value="Cupin_2"/>
</dbReference>
<dbReference type="Pfam" id="PF07883">
    <property type="entry name" value="Cupin_2"/>
    <property type="match status" value="1"/>
</dbReference>
<dbReference type="EMBL" id="JAOVQO010000004">
    <property type="protein sequence ID" value="MCU9847469.1"/>
    <property type="molecule type" value="Genomic_DNA"/>
</dbReference>
<dbReference type="PANTHER" id="PTHR36440:SF1">
    <property type="entry name" value="PUTATIVE (AFU_ORTHOLOGUE AFUA_8G07350)-RELATED"/>
    <property type="match status" value="1"/>
</dbReference>
<keyword evidence="3" id="KW-1185">Reference proteome</keyword>
<feature type="domain" description="Cupin type-2" evidence="1">
    <location>
        <begin position="39"/>
        <end position="106"/>
    </location>
</feature>
<evidence type="ECO:0000259" key="1">
    <source>
        <dbReference type="Pfam" id="PF07883"/>
    </source>
</evidence>
<dbReference type="Gene3D" id="2.60.120.10">
    <property type="entry name" value="Jelly Rolls"/>
    <property type="match status" value="1"/>
</dbReference>